<dbReference type="CDD" id="cd13603">
    <property type="entry name" value="PBP2_TRAP_Siap_TeaA_like"/>
    <property type="match status" value="1"/>
</dbReference>
<evidence type="ECO:0000256" key="2">
    <source>
        <dbReference type="ARBA" id="ARBA00009023"/>
    </source>
</evidence>
<gene>
    <name evidence="6" type="ordered locus">Spirs_3283</name>
</gene>
<dbReference type="InterPro" id="IPR004682">
    <property type="entry name" value="TRAP_DctP"/>
</dbReference>
<comment type="subcellular location">
    <subcellularLocation>
        <location evidence="1">Cell envelope</location>
    </subcellularLocation>
</comment>
<protein>
    <submittedName>
        <fullName evidence="6">TRAP dicarboxylate transporter, DctP subunit</fullName>
    </submittedName>
</protein>
<dbReference type="InterPro" id="IPR038404">
    <property type="entry name" value="TRAP_DctP_sf"/>
</dbReference>
<dbReference type="KEGG" id="ssm:Spirs_3283"/>
<dbReference type="eggNOG" id="COG1638">
    <property type="taxonomic scope" value="Bacteria"/>
</dbReference>
<organism evidence="6 7">
    <name type="scientific">Sediminispirochaeta smaragdinae (strain DSM 11293 / JCM 15392 / SEBR 4228)</name>
    <name type="common">Spirochaeta smaragdinae</name>
    <dbReference type="NCBI Taxonomy" id="573413"/>
    <lineage>
        <taxon>Bacteria</taxon>
        <taxon>Pseudomonadati</taxon>
        <taxon>Spirochaetota</taxon>
        <taxon>Spirochaetia</taxon>
        <taxon>Spirochaetales</taxon>
        <taxon>Spirochaetaceae</taxon>
        <taxon>Sediminispirochaeta</taxon>
    </lineage>
</organism>
<reference evidence="6 7" key="1">
    <citation type="journal article" date="2010" name="Stand. Genomic Sci.">
        <title>Complete genome sequence of Spirochaeta smaragdinae type strain (SEBR 4228).</title>
        <authorList>
            <person name="Mavromatis K."/>
            <person name="Yasawong M."/>
            <person name="Chertkov O."/>
            <person name="Lapidus A."/>
            <person name="Lucas S."/>
            <person name="Nolan M."/>
            <person name="Del Rio T.G."/>
            <person name="Tice H."/>
            <person name="Cheng J.F."/>
            <person name="Pitluck S."/>
            <person name="Liolios K."/>
            <person name="Ivanova N."/>
            <person name="Tapia R."/>
            <person name="Han C."/>
            <person name="Bruce D."/>
            <person name="Goodwin L."/>
            <person name="Pati A."/>
            <person name="Chen A."/>
            <person name="Palaniappan K."/>
            <person name="Land M."/>
            <person name="Hauser L."/>
            <person name="Chang Y.J."/>
            <person name="Jeffries C.D."/>
            <person name="Detter J.C."/>
            <person name="Rohde M."/>
            <person name="Brambilla E."/>
            <person name="Spring S."/>
            <person name="Goker M."/>
            <person name="Sikorski J."/>
            <person name="Woyke T."/>
            <person name="Bristow J."/>
            <person name="Eisen J.A."/>
            <person name="Markowitz V."/>
            <person name="Hugenholtz P."/>
            <person name="Klenk H.P."/>
            <person name="Kyrpides N.C."/>
        </authorList>
    </citation>
    <scope>NUCLEOTIDE SEQUENCE [LARGE SCALE GENOMIC DNA]</scope>
    <source>
        <strain evidence="7">DSM 11293 / JCM 15392 / SEBR 4228</strain>
    </source>
</reference>
<dbReference type="RefSeq" id="WP_013255840.1">
    <property type="nucleotide sequence ID" value="NC_014364.1"/>
</dbReference>
<proteinExistence type="inferred from homology"/>
<dbReference type="Proteomes" id="UP000002318">
    <property type="component" value="Chromosome"/>
</dbReference>
<dbReference type="Pfam" id="PF03480">
    <property type="entry name" value="DctP"/>
    <property type="match status" value="1"/>
</dbReference>
<comment type="similarity">
    <text evidence="2">Belongs to the bacterial solute-binding protein 7 family.</text>
</comment>
<evidence type="ECO:0000313" key="6">
    <source>
        <dbReference type="EMBL" id="ADK82381.1"/>
    </source>
</evidence>
<dbReference type="HOGENOM" id="CLU_036176_1_3_12"/>
<dbReference type="Gene3D" id="3.40.190.170">
    <property type="entry name" value="Bacterial extracellular solute-binding protein, family 7"/>
    <property type="match status" value="1"/>
</dbReference>
<name>E1RAL3_SEDSS</name>
<evidence type="ECO:0000313" key="7">
    <source>
        <dbReference type="Proteomes" id="UP000002318"/>
    </source>
</evidence>
<keyword evidence="7" id="KW-1185">Reference proteome</keyword>
<dbReference type="OrthoDB" id="89872at2"/>
<dbReference type="AlphaFoldDB" id="E1RAL3"/>
<evidence type="ECO:0000256" key="4">
    <source>
        <dbReference type="ARBA" id="ARBA00022729"/>
    </source>
</evidence>
<evidence type="ECO:0000256" key="5">
    <source>
        <dbReference type="SAM" id="SignalP"/>
    </source>
</evidence>
<evidence type="ECO:0000256" key="1">
    <source>
        <dbReference type="ARBA" id="ARBA00004196"/>
    </source>
</evidence>
<dbReference type="EMBL" id="CP002116">
    <property type="protein sequence ID" value="ADK82381.1"/>
    <property type="molecule type" value="Genomic_DNA"/>
</dbReference>
<dbReference type="PANTHER" id="PTHR33376:SF4">
    <property type="entry name" value="SIALIC ACID-BINDING PERIPLASMIC PROTEIN SIAP"/>
    <property type="match status" value="1"/>
</dbReference>
<dbReference type="NCBIfam" id="NF037995">
    <property type="entry name" value="TRAP_S1"/>
    <property type="match status" value="1"/>
</dbReference>
<dbReference type="InterPro" id="IPR018389">
    <property type="entry name" value="DctP_fam"/>
</dbReference>
<dbReference type="GO" id="GO:0055085">
    <property type="term" value="P:transmembrane transport"/>
    <property type="evidence" value="ECO:0007669"/>
    <property type="project" value="InterPro"/>
</dbReference>
<keyword evidence="4 5" id="KW-0732">Signal</keyword>
<dbReference type="STRING" id="573413.Spirs_3283"/>
<dbReference type="GO" id="GO:0030288">
    <property type="term" value="C:outer membrane-bounded periplasmic space"/>
    <property type="evidence" value="ECO:0007669"/>
    <property type="project" value="InterPro"/>
</dbReference>
<feature type="chain" id="PRO_5003150800" evidence="5">
    <location>
        <begin position="28"/>
        <end position="336"/>
    </location>
</feature>
<feature type="signal peptide" evidence="5">
    <location>
        <begin position="1"/>
        <end position="27"/>
    </location>
</feature>
<evidence type="ECO:0000256" key="3">
    <source>
        <dbReference type="ARBA" id="ARBA00022448"/>
    </source>
</evidence>
<dbReference type="PANTHER" id="PTHR33376">
    <property type="match status" value="1"/>
</dbReference>
<keyword evidence="3" id="KW-0813">Transport</keyword>
<dbReference type="NCBIfam" id="TIGR00787">
    <property type="entry name" value="dctP"/>
    <property type="match status" value="1"/>
</dbReference>
<dbReference type="PIRSF" id="PIRSF006470">
    <property type="entry name" value="DctB"/>
    <property type="match status" value="1"/>
</dbReference>
<sequence length="336" mass="37742">MKKIARIMLSTFVVLALVVCITPVVMANGQGENSSDGVVNLKLSHSAAETHRYHKAALKFKEEIEKRTNGRYTITIFPLNQLGTQEEVTEAVQLGTIDIAITSDDKLMTLVPDFSVLGMPFLFRDYDHAYSTLNGEVGDLLSKKLEEKNVMVISWLENGFRQITNNRQPIFSPEDLNGLKIRVSTSKANMLFFNTCGAASTNITTSELYTALQLNTVEAQENPLANIIDKKLYEVQKYLSISGHVHTAEPMIMSKSTFDSLSPEDKKIFLEVGREVSQWAFDDAKNSFDENIEALKIKGMEVNYIDPSRFNDVVDAVYNEYGKQYSDLINKIKANK</sequence>
<accession>E1RAL3</accession>